<name>A0A6A1WRM7_9ROSI</name>
<dbReference type="Gene3D" id="1.10.20.10">
    <property type="entry name" value="Histone, subunit A"/>
    <property type="match status" value="1"/>
</dbReference>
<dbReference type="EMBL" id="RXIC02000019">
    <property type="protein sequence ID" value="KAB1226437.1"/>
    <property type="molecule type" value="Genomic_DNA"/>
</dbReference>
<dbReference type="OrthoDB" id="636685at2759"/>
<evidence type="ECO:0000256" key="1">
    <source>
        <dbReference type="ARBA" id="ARBA00004123"/>
    </source>
</evidence>
<evidence type="ECO:0000313" key="5">
    <source>
        <dbReference type="EMBL" id="KAB1226437.1"/>
    </source>
</evidence>
<feature type="domain" description="Transcription factor CBF/NF-Y/archaeal histone" evidence="4">
    <location>
        <begin position="117"/>
        <end position="180"/>
    </location>
</feature>
<organism evidence="5 6">
    <name type="scientific">Morella rubra</name>
    <name type="common">Chinese bayberry</name>
    <dbReference type="NCBI Taxonomy" id="262757"/>
    <lineage>
        <taxon>Eukaryota</taxon>
        <taxon>Viridiplantae</taxon>
        <taxon>Streptophyta</taxon>
        <taxon>Embryophyta</taxon>
        <taxon>Tracheophyta</taxon>
        <taxon>Spermatophyta</taxon>
        <taxon>Magnoliopsida</taxon>
        <taxon>eudicotyledons</taxon>
        <taxon>Gunneridae</taxon>
        <taxon>Pentapetalae</taxon>
        <taxon>rosids</taxon>
        <taxon>fabids</taxon>
        <taxon>Fagales</taxon>
        <taxon>Myricaceae</taxon>
        <taxon>Morella</taxon>
    </lineage>
</organism>
<dbReference type="PANTHER" id="PTHR10252">
    <property type="entry name" value="HISTONE-LIKE TRANSCRIPTION FACTOR CCAAT-RELATED"/>
    <property type="match status" value="1"/>
</dbReference>
<feature type="compositionally biased region" description="Polar residues" evidence="3">
    <location>
        <begin position="44"/>
        <end position="60"/>
    </location>
</feature>
<feature type="compositionally biased region" description="Basic and acidic residues" evidence="3">
    <location>
        <begin position="7"/>
        <end position="18"/>
    </location>
</feature>
<reference evidence="5 6" key="1">
    <citation type="journal article" date="2019" name="Plant Biotechnol. J.">
        <title>The red bayberry genome and genetic basis of sex determination.</title>
        <authorList>
            <person name="Jia H.M."/>
            <person name="Jia H.J."/>
            <person name="Cai Q.L."/>
            <person name="Wang Y."/>
            <person name="Zhao H.B."/>
            <person name="Yang W.F."/>
            <person name="Wang G.Y."/>
            <person name="Li Y.H."/>
            <person name="Zhan D.L."/>
            <person name="Shen Y.T."/>
            <person name="Niu Q.F."/>
            <person name="Chang L."/>
            <person name="Qiu J."/>
            <person name="Zhao L."/>
            <person name="Xie H.B."/>
            <person name="Fu W.Y."/>
            <person name="Jin J."/>
            <person name="Li X.W."/>
            <person name="Jiao Y."/>
            <person name="Zhou C.C."/>
            <person name="Tu T."/>
            <person name="Chai C.Y."/>
            <person name="Gao J.L."/>
            <person name="Fan L.J."/>
            <person name="van de Weg E."/>
            <person name="Wang J.Y."/>
            <person name="Gao Z.S."/>
        </authorList>
    </citation>
    <scope>NUCLEOTIDE SEQUENCE [LARGE SCALE GENOMIC DNA]</scope>
    <source>
        <tissue evidence="5">Leaves</tissue>
    </source>
</reference>
<dbReference type="InterPro" id="IPR009072">
    <property type="entry name" value="Histone-fold"/>
</dbReference>
<dbReference type="GO" id="GO:0005634">
    <property type="term" value="C:nucleus"/>
    <property type="evidence" value="ECO:0007669"/>
    <property type="project" value="UniProtKB-SubCell"/>
</dbReference>
<dbReference type="InterPro" id="IPR050568">
    <property type="entry name" value="Transcr_DNA_Rep_Reg"/>
</dbReference>
<dbReference type="PANTHER" id="PTHR10252:SF93">
    <property type="entry name" value="DNA POLYMERASE II SUBUNIT B3-1"/>
    <property type="match status" value="1"/>
</dbReference>
<comment type="subcellular location">
    <subcellularLocation>
        <location evidence="1">Nucleus</location>
    </subcellularLocation>
</comment>
<dbReference type="Proteomes" id="UP000516437">
    <property type="component" value="Chromosome 1"/>
</dbReference>
<dbReference type="Pfam" id="PF00808">
    <property type="entry name" value="CBFD_NFYB_HMF"/>
    <property type="match status" value="1"/>
</dbReference>
<keyword evidence="6" id="KW-1185">Reference proteome</keyword>
<evidence type="ECO:0000313" key="6">
    <source>
        <dbReference type="Proteomes" id="UP000516437"/>
    </source>
</evidence>
<proteinExistence type="predicted"/>
<protein>
    <submittedName>
        <fullName evidence="5">DNA polymerase epsilon subunit 4</fullName>
    </submittedName>
</protein>
<dbReference type="GO" id="GO:0006355">
    <property type="term" value="P:regulation of DNA-templated transcription"/>
    <property type="evidence" value="ECO:0007669"/>
    <property type="project" value="TreeGrafter"/>
</dbReference>
<evidence type="ECO:0000256" key="2">
    <source>
        <dbReference type="ARBA" id="ARBA00023242"/>
    </source>
</evidence>
<dbReference type="AlphaFoldDB" id="A0A6A1WRM7"/>
<accession>A0A6A1WRM7</accession>
<feature type="compositionally biased region" description="Basic and acidic residues" evidence="3">
    <location>
        <begin position="61"/>
        <end position="71"/>
    </location>
</feature>
<dbReference type="GO" id="GO:0000976">
    <property type="term" value="F:transcription cis-regulatory region binding"/>
    <property type="evidence" value="ECO:0007669"/>
    <property type="project" value="TreeGrafter"/>
</dbReference>
<feature type="compositionally biased region" description="Basic residues" evidence="3">
    <location>
        <begin position="82"/>
        <end position="91"/>
    </location>
</feature>
<evidence type="ECO:0000256" key="3">
    <source>
        <dbReference type="SAM" id="MobiDB-lite"/>
    </source>
</evidence>
<keyword evidence="2" id="KW-0539">Nucleus</keyword>
<comment type="caution">
    <text evidence="5">The sequence shown here is derived from an EMBL/GenBank/DDBJ whole genome shotgun (WGS) entry which is preliminary data.</text>
</comment>
<gene>
    <name evidence="5" type="ORF">CJ030_MR1G014144</name>
</gene>
<feature type="region of interest" description="Disordered" evidence="3">
    <location>
        <begin position="1"/>
        <end position="112"/>
    </location>
</feature>
<sequence length="214" mass="24264">MASSKQSTEEKKSKETRPTKSPKRKNGTGTTKRNPAKDRKMGNGTVSKSNGVVSVPSSSIEFREGEQERSKSASSNGTAHGAKSKRGKRKKREEEVNNVSDQEEEEVGEREEVKMHRFPMHRMKTIIRGEDSDLRVTQEALFILNKATEKFLEQFTKDAYGCCVQDRKKSIAYKHLSSVVGKRRRYDFLSDFVPEKIKAEDALSQRKSTETEAD</sequence>
<dbReference type="InterPro" id="IPR003958">
    <property type="entry name" value="CBFA_NFYB_domain"/>
</dbReference>
<dbReference type="SUPFAM" id="SSF47113">
    <property type="entry name" value="Histone-fold"/>
    <property type="match status" value="1"/>
</dbReference>
<dbReference type="GO" id="GO:0046982">
    <property type="term" value="F:protein heterodimerization activity"/>
    <property type="evidence" value="ECO:0007669"/>
    <property type="project" value="InterPro"/>
</dbReference>
<evidence type="ECO:0000259" key="4">
    <source>
        <dbReference type="Pfam" id="PF00808"/>
    </source>
</evidence>